<evidence type="ECO:0000256" key="1">
    <source>
        <dbReference type="SAM" id="MobiDB-lite"/>
    </source>
</evidence>
<dbReference type="EMBL" id="LN831303">
    <property type="protein sequence ID" value="CQH63609.1"/>
    <property type="molecule type" value="Genomic_DNA"/>
</dbReference>
<dbReference type="AlphaFoldDB" id="A0A0U5H6T4"/>
<evidence type="ECO:0008006" key="4">
    <source>
        <dbReference type="Google" id="ProtNLM"/>
    </source>
</evidence>
<organism evidence="2 3">
    <name type="scientific">Halobacterium hubeiense</name>
    <dbReference type="NCBI Taxonomy" id="1407499"/>
    <lineage>
        <taxon>Archaea</taxon>
        <taxon>Methanobacteriati</taxon>
        <taxon>Methanobacteriota</taxon>
        <taxon>Stenosarchaea group</taxon>
        <taxon>Halobacteria</taxon>
        <taxon>Halobacteriales</taxon>
        <taxon>Halobacteriaceae</taxon>
        <taxon>Halobacterium</taxon>
    </lineage>
</organism>
<name>A0A0U5H6T4_9EURY</name>
<evidence type="ECO:0000313" key="3">
    <source>
        <dbReference type="Proteomes" id="UP000066737"/>
    </source>
</evidence>
<gene>
    <name evidence="2" type="ORF">HHUB_4135</name>
</gene>
<dbReference type="GeneID" id="26660475"/>
<evidence type="ECO:0000313" key="2">
    <source>
        <dbReference type="EMBL" id="CQH63609.1"/>
    </source>
</evidence>
<proteinExistence type="predicted"/>
<dbReference type="Proteomes" id="UP000066737">
    <property type="component" value="Plasmid pSTJ001"/>
</dbReference>
<feature type="region of interest" description="Disordered" evidence="1">
    <location>
        <begin position="1"/>
        <end position="25"/>
    </location>
</feature>
<sequence length="84" mass="9079">MGDRERDTEESEALPESASDLLAIATDESVDPYRREAAIKRLGEVSGPAERYLEELAGGDALSPIEKSLATTVLDDRLGDQTSQ</sequence>
<protein>
    <recommendedName>
        <fullName evidence="4">HEAT repeat domain-containing protein</fullName>
    </recommendedName>
</protein>
<dbReference type="KEGG" id="hhb:Hhub_4135"/>
<reference evidence="3" key="1">
    <citation type="journal article" date="2016" name="Environ. Microbiol.">
        <title>The complete genome of a viable archaeum isolated from 123-million-year-old rock salt.</title>
        <authorList>
            <person name="Jaakkola S.T."/>
            <person name="Pfeiffer F."/>
            <person name="Ravantti J.J."/>
            <person name="Guo Q."/>
            <person name="Liu Y."/>
            <person name="Chen X."/>
            <person name="Ma H."/>
            <person name="Yang C."/>
            <person name="Oksanen H.M."/>
            <person name="Bamford D.H."/>
        </authorList>
    </citation>
    <scope>NUCLEOTIDE SEQUENCE</scope>
    <source>
        <strain evidence="3">JI20-1</strain>
        <plasmid evidence="3">Plasmid pSTJ001</plasmid>
    </source>
</reference>
<geneLocation type="plasmid" evidence="3">
    <name>pSTJ001</name>
</geneLocation>
<keyword evidence="3" id="KW-1185">Reference proteome</keyword>
<accession>A0A0U5H6T4</accession>
<dbReference type="RefSeq" id="WP_059058528.1">
    <property type="nucleotide sequence ID" value="NZ_CEML01000004.1"/>
</dbReference>